<name>A0AAV2ES57_9ROSI</name>
<dbReference type="AlphaFoldDB" id="A0AAV2ES57"/>
<organism evidence="1 2">
    <name type="scientific">Linum trigynum</name>
    <dbReference type="NCBI Taxonomy" id="586398"/>
    <lineage>
        <taxon>Eukaryota</taxon>
        <taxon>Viridiplantae</taxon>
        <taxon>Streptophyta</taxon>
        <taxon>Embryophyta</taxon>
        <taxon>Tracheophyta</taxon>
        <taxon>Spermatophyta</taxon>
        <taxon>Magnoliopsida</taxon>
        <taxon>eudicotyledons</taxon>
        <taxon>Gunneridae</taxon>
        <taxon>Pentapetalae</taxon>
        <taxon>rosids</taxon>
        <taxon>fabids</taxon>
        <taxon>Malpighiales</taxon>
        <taxon>Linaceae</taxon>
        <taxon>Linum</taxon>
    </lineage>
</organism>
<reference evidence="1 2" key="1">
    <citation type="submission" date="2024-04" db="EMBL/GenBank/DDBJ databases">
        <authorList>
            <person name="Fracassetti M."/>
        </authorList>
    </citation>
    <scope>NUCLEOTIDE SEQUENCE [LARGE SCALE GENOMIC DNA]</scope>
</reference>
<evidence type="ECO:0000313" key="2">
    <source>
        <dbReference type="Proteomes" id="UP001497516"/>
    </source>
</evidence>
<gene>
    <name evidence="1" type="ORF">LTRI10_LOCUS29362</name>
</gene>
<accession>A0AAV2ES57</accession>
<protein>
    <submittedName>
        <fullName evidence="1">Uncharacterized protein</fullName>
    </submittedName>
</protein>
<evidence type="ECO:0000313" key="1">
    <source>
        <dbReference type="EMBL" id="CAL1388433.1"/>
    </source>
</evidence>
<keyword evidence="2" id="KW-1185">Reference proteome</keyword>
<proteinExistence type="predicted"/>
<sequence>MFSAKLLPISSMDALIWSPMASIAPIEPFEASTALSVTSVRLSNNGAIASYLFVVTSLTVTISLFWCGGCGLSVGSSSCVSNHSFRKIGTPARL</sequence>
<dbReference type="Proteomes" id="UP001497516">
    <property type="component" value="Chromosome 5"/>
</dbReference>
<dbReference type="EMBL" id="OZ034818">
    <property type="protein sequence ID" value="CAL1388433.1"/>
    <property type="molecule type" value="Genomic_DNA"/>
</dbReference>